<evidence type="ECO:0000313" key="2">
    <source>
        <dbReference type="Proteomes" id="UP001295444"/>
    </source>
</evidence>
<sequence length="63" mass="7118">MGPVQGNQETRFDSAIAETVIPKYQQTEKPAIRPWDQHKRRKLVSVSVMNTLGGKRPSLSKLI</sequence>
<organism evidence="1 2">
    <name type="scientific">Pelobates cultripes</name>
    <name type="common">Western spadefoot toad</name>
    <dbReference type="NCBI Taxonomy" id="61616"/>
    <lineage>
        <taxon>Eukaryota</taxon>
        <taxon>Metazoa</taxon>
        <taxon>Chordata</taxon>
        <taxon>Craniata</taxon>
        <taxon>Vertebrata</taxon>
        <taxon>Euteleostomi</taxon>
        <taxon>Amphibia</taxon>
        <taxon>Batrachia</taxon>
        <taxon>Anura</taxon>
        <taxon>Pelobatoidea</taxon>
        <taxon>Pelobatidae</taxon>
        <taxon>Pelobates</taxon>
    </lineage>
</organism>
<dbReference type="EMBL" id="OW240912">
    <property type="protein sequence ID" value="CAH2219391.1"/>
    <property type="molecule type" value="Genomic_DNA"/>
</dbReference>
<accession>A0AAD1QYG7</accession>
<reference evidence="1" key="1">
    <citation type="submission" date="2022-03" db="EMBL/GenBank/DDBJ databases">
        <authorList>
            <person name="Alioto T."/>
            <person name="Alioto T."/>
            <person name="Gomez Garrido J."/>
        </authorList>
    </citation>
    <scope>NUCLEOTIDE SEQUENCE</scope>
</reference>
<feature type="non-terminal residue" evidence="1">
    <location>
        <position position="63"/>
    </location>
</feature>
<keyword evidence="2" id="KW-1185">Reference proteome</keyword>
<dbReference type="Proteomes" id="UP001295444">
    <property type="component" value="Chromosome 01"/>
</dbReference>
<name>A0AAD1QYG7_PELCU</name>
<evidence type="ECO:0000313" key="1">
    <source>
        <dbReference type="EMBL" id="CAH2219391.1"/>
    </source>
</evidence>
<protein>
    <submittedName>
        <fullName evidence="1">Uncharacterized protein</fullName>
    </submittedName>
</protein>
<proteinExistence type="predicted"/>
<dbReference type="AlphaFoldDB" id="A0AAD1QYG7"/>
<gene>
    <name evidence="1" type="ORF">PECUL_23A046845</name>
</gene>